<keyword evidence="1" id="KW-0732">Signal</keyword>
<sequence>MHLRTCALLLLSASLLLLNSCSNQMKAKETHMKHHFVYGKTAYIGPDGKAQAPPSAPRRVHKMVAAANELVGKPYKYGGGHRSFYDNGYDCSGAVSYVLHKGGKLDKPLVSQQFFDYGKKGYGDYVTIYIRKGHVFMEICGLRFDTGGTWNSTGPRWKPQRRGLLGYYVRHPSGL</sequence>
<dbReference type="Gene3D" id="3.90.1720.10">
    <property type="entry name" value="endopeptidase domain like (from Nostoc punctiforme)"/>
    <property type="match status" value="1"/>
</dbReference>
<dbReference type="EMBL" id="JBHUJB010000073">
    <property type="protein sequence ID" value="MFD2160148.1"/>
    <property type="molecule type" value="Genomic_DNA"/>
</dbReference>
<accession>A0ABW4ZE06</accession>
<name>A0ABW4ZE06_9BACT</name>
<organism evidence="2 3">
    <name type="scientific">Rubritalea tangerina</name>
    <dbReference type="NCBI Taxonomy" id="430798"/>
    <lineage>
        <taxon>Bacteria</taxon>
        <taxon>Pseudomonadati</taxon>
        <taxon>Verrucomicrobiota</taxon>
        <taxon>Verrucomicrobiia</taxon>
        <taxon>Verrucomicrobiales</taxon>
        <taxon>Rubritaleaceae</taxon>
        <taxon>Rubritalea</taxon>
    </lineage>
</organism>
<reference evidence="3" key="1">
    <citation type="journal article" date="2019" name="Int. J. Syst. Evol. Microbiol.">
        <title>The Global Catalogue of Microorganisms (GCM) 10K type strain sequencing project: providing services to taxonomists for standard genome sequencing and annotation.</title>
        <authorList>
            <consortium name="The Broad Institute Genomics Platform"/>
            <consortium name="The Broad Institute Genome Sequencing Center for Infectious Disease"/>
            <person name="Wu L."/>
            <person name="Ma J."/>
        </authorList>
    </citation>
    <scope>NUCLEOTIDE SEQUENCE [LARGE SCALE GENOMIC DNA]</scope>
    <source>
        <strain evidence="3">CCUG 57942</strain>
    </source>
</reference>
<feature type="signal peptide" evidence="1">
    <location>
        <begin position="1"/>
        <end position="27"/>
    </location>
</feature>
<protein>
    <submittedName>
        <fullName evidence="2">Peptidoglycan endopeptidase</fullName>
    </submittedName>
</protein>
<dbReference type="InterPro" id="IPR038765">
    <property type="entry name" value="Papain-like_cys_pep_sf"/>
</dbReference>
<evidence type="ECO:0000256" key="1">
    <source>
        <dbReference type="SAM" id="SignalP"/>
    </source>
</evidence>
<comment type="caution">
    <text evidence="2">The sequence shown here is derived from an EMBL/GenBank/DDBJ whole genome shotgun (WGS) entry which is preliminary data.</text>
</comment>
<gene>
    <name evidence="2" type="ORF">ACFSW8_14680</name>
</gene>
<evidence type="ECO:0000313" key="2">
    <source>
        <dbReference type="EMBL" id="MFD2160148.1"/>
    </source>
</evidence>
<feature type="chain" id="PRO_5046558686" evidence="1">
    <location>
        <begin position="28"/>
        <end position="175"/>
    </location>
</feature>
<proteinExistence type="predicted"/>
<evidence type="ECO:0000313" key="3">
    <source>
        <dbReference type="Proteomes" id="UP001597389"/>
    </source>
</evidence>
<keyword evidence="3" id="KW-1185">Reference proteome</keyword>
<dbReference type="Proteomes" id="UP001597389">
    <property type="component" value="Unassembled WGS sequence"/>
</dbReference>
<dbReference type="RefSeq" id="WP_377087068.1">
    <property type="nucleotide sequence ID" value="NZ_JBHSJL010000014.1"/>
</dbReference>
<dbReference type="SUPFAM" id="SSF54001">
    <property type="entry name" value="Cysteine proteinases"/>
    <property type="match status" value="1"/>
</dbReference>